<protein>
    <submittedName>
        <fullName evidence="2">Hemagglutinin-neuraminidase</fullName>
    </submittedName>
</protein>
<evidence type="ECO:0000313" key="2">
    <source>
        <dbReference type="WBParaSite" id="RSKR_0000959525.1"/>
    </source>
</evidence>
<sequence>MHSITSANINKDKILWTTRNGVYIYCISTFSSTQDSIGMKVRGTRDLQPSNHTNTTLPNPGSDLVGGEIY</sequence>
<reference evidence="2" key="1">
    <citation type="submission" date="2016-11" db="UniProtKB">
        <authorList>
            <consortium name="WormBaseParasite"/>
        </authorList>
    </citation>
    <scope>IDENTIFICATION</scope>
    <source>
        <strain evidence="2">KR3021</strain>
    </source>
</reference>
<organism evidence="1 2">
    <name type="scientific">Rhabditophanes sp. KR3021</name>
    <dbReference type="NCBI Taxonomy" id="114890"/>
    <lineage>
        <taxon>Eukaryota</taxon>
        <taxon>Metazoa</taxon>
        <taxon>Ecdysozoa</taxon>
        <taxon>Nematoda</taxon>
        <taxon>Chromadorea</taxon>
        <taxon>Rhabditida</taxon>
        <taxon>Tylenchina</taxon>
        <taxon>Panagrolaimomorpha</taxon>
        <taxon>Strongyloidoidea</taxon>
        <taxon>Alloionematidae</taxon>
        <taxon>Rhabditophanes</taxon>
    </lineage>
</organism>
<dbReference type="WBParaSite" id="RSKR_0000959525.1">
    <property type="protein sequence ID" value="RSKR_0000959525.1"/>
    <property type="gene ID" value="RSKR_0000959525"/>
</dbReference>
<name>A0AC35UAQ0_9BILA</name>
<proteinExistence type="predicted"/>
<accession>A0AC35UAQ0</accession>
<evidence type="ECO:0000313" key="1">
    <source>
        <dbReference type="Proteomes" id="UP000095286"/>
    </source>
</evidence>
<dbReference type="Proteomes" id="UP000095286">
    <property type="component" value="Unplaced"/>
</dbReference>